<gene>
    <name evidence="2" type="ORF">K7G82_06505</name>
</gene>
<comment type="caution">
    <text evidence="2">The sequence shown here is derived from an EMBL/GenBank/DDBJ whole genome shotgun (WGS) entry which is preliminary data.</text>
</comment>
<accession>A0ABS7PKV1</accession>
<organism evidence="2 3">
    <name type="scientific">Sphingomonas colocasiae</name>
    <dbReference type="NCBI Taxonomy" id="1848973"/>
    <lineage>
        <taxon>Bacteria</taxon>
        <taxon>Pseudomonadati</taxon>
        <taxon>Pseudomonadota</taxon>
        <taxon>Alphaproteobacteria</taxon>
        <taxon>Sphingomonadales</taxon>
        <taxon>Sphingomonadaceae</taxon>
        <taxon>Sphingomonas</taxon>
    </lineage>
</organism>
<reference evidence="2 3" key="1">
    <citation type="submission" date="2021-08" db="EMBL/GenBank/DDBJ databases">
        <authorList>
            <person name="Tuo L."/>
        </authorList>
    </citation>
    <scope>NUCLEOTIDE SEQUENCE [LARGE SCALE GENOMIC DNA]</scope>
    <source>
        <strain evidence="2 3">JCM 31229</strain>
    </source>
</reference>
<name>A0ABS7PKV1_9SPHN</name>
<dbReference type="EMBL" id="JAINVV010000004">
    <property type="protein sequence ID" value="MBY8821934.1"/>
    <property type="molecule type" value="Genomic_DNA"/>
</dbReference>
<dbReference type="Proteomes" id="UP000706039">
    <property type="component" value="Unassembled WGS sequence"/>
</dbReference>
<evidence type="ECO:0000256" key="1">
    <source>
        <dbReference type="ARBA" id="ARBA00023115"/>
    </source>
</evidence>
<dbReference type="PANTHER" id="PTHR43317">
    <property type="entry name" value="THERMOSPERMINE SYNTHASE ACAULIS5"/>
    <property type="match status" value="1"/>
</dbReference>
<evidence type="ECO:0000313" key="3">
    <source>
        <dbReference type="Proteomes" id="UP000706039"/>
    </source>
</evidence>
<protein>
    <submittedName>
        <fullName evidence="2">Spermidine synthase</fullName>
    </submittedName>
</protein>
<dbReference type="SUPFAM" id="SSF53335">
    <property type="entry name" value="S-adenosyl-L-methionine-dependent methyltransferases"/>
    <property type="match status" value="1"/>
</dbReference>
<sequence>MSRPDGACEEDPTPWGVIIDTAAIPGGGYLHLLRHEQDYEILFGDEQLMGSWDYHSERALATLVFDRLGARVDRVLVGGLGMGFTLAAARSVLPSTATIVVAELVPKVVAWASGPLAHMFGDSLGDPRVSIEVRDVHDMIVESRSKFDAILLDVDNGPDGLVSEANERLYCNWGLKAAYAALRPGGMLAVWSAYPDDAFSERLRTAGFELEVVSVDSGDEQYPPHVIWLAAKRLASESIRFSGS</sequence>
<proteinExistence type="predicted"/>
<dbReference type="Gene3D" id="3.40.50.150">
    <property type="entry name" value="Vaccinia Virus protein VP39"/>
    <property type="match status" value="1"/>
</dbReference>
<dbReference type="InterPro" id="IPR029063">
    <property type="entry name" value="SAM-dependent_MTases_sf"/>
</dbReference>
<keyword evidence="1" id="KW-0620">Polyamine biosynthesis</keyword>
<evidence type="ECO:0000313" key="2">
    <source>
        <dbReference type="EMBL" id="MBY8821934.1"/>
    </source>
</evidence>
<dbReference type="PANTHER" id="PTHR43317:SF3">
    <property type="entry name" value="BLR2883 PROTEIN"/>
    <property type="match status" value="1"/>
</dbReference>
<keyword evidence="3" id="KW-1185">Reference proteome</keyword>